<keyword evidence="3" id="KW-0805">Transcription regulation</keyword>
<keyword evidence="1" id="KW-0808">Transferase</keyword>
<dbReference type="PROSITE" id="PS50921">
    <property type="entry name" value="ANTAR"/>
    <property type="match status" value="1"/>
</dbReference>
<dbReference type="Gene3D" id="3.30.450.40">
    <property type="match status" value="1"/>
</dbReference>
<gene>
    <name evidence="6" type="ORF">C8D78_0453</name>
</gene>
<feature type="domain" description="ANTAR" evidence="5">
    <location>
        <begin position="171"/>
        <end position="232"/>
    </location>
</feature>
<evidence type="ECO:0000259" key="5">
    <source>
        <dbReference type="PROSITE" id="PS50921"/>
    </source>
</evidence>
<keyword evidence="4" id="KW-0804">Transcription</keyword>
<dbReference type="InterPro" id="IPR011006">
    <property type="entry name" value="CheY-like_superfamily"/>
</dbReference>
<dbReference type="Pfam" id="PF03861">
    <property type="entry name" value="ANTAR"/>
    <property type="match status" value="1"/>
</dbReference>
<evidence type="ECO:0000256" key="1">
    <source>
        <dbReference type="ARBA" id="ARBA00022679"/>
    </source>
</evidence>
<dbReference type="InterPro" id="IPR029016">
    <property type="entry name" value="GAF-like_dom_sf"/>
</dbReference>
<dbReference type="SMART" id="SM01012">
    <property type="entry name" value="ANTAR"/>
    <property type="match status" value="1"/>
</dbReference>
<dbReference type="InterPro" id="IPR003018">
    <property type="entry name" value="GAF"/>
</dbReference>
<dbReference type="SUPFAM" id="SSF55781">
    <property type="entry name" value="GAF domain-like"/>
    <property type="match status" value="1"/>
</dbReference>
<dbReference type="GO" id="GO:0016301">
    <property type="term" value="F:kinase activity"/>
    <property type="evidence" value="ECO:0007669"/>
    <property type="project" value="UniProtKB-KW"/>
</dbReference>
<dbReference type="InterPro" id="IPR005561">
    <property type="entry name" value="ANTAR"/>
</dbReference>
<comment type="caution">
    <text evidence="6">The sequence shown here is derived from an EMBL/GenBank/DDBJ whole genome shotgun (WGS) entry which is preliminary data.</text>
</comment>
<protein>
    <submittedName>
        <fullName evidence="6">GAF domain-containing protein</fullName>
    </submittedName>
</protein>
<keyword evidence="2" id="KW-0418">Kinase</keyword>
<organism evidence="6 7">
    <name type="scientific">Arthrobacter oryzae</name>
    <dbReference type="NCBI Taxonomy" id="409290"/>
    <lineage>
        <taxon>Bacteria</taxon>
        <taxon>Bacillati</taxon>
        <taxon>Actinomycetota</taxon>
        <taxon>Actinomycetes</taxon>
        <taxon>Micrococcales</taxon>
        <taxon>Micrococcaceae</taxon>
        <taxon>Arthrobacter</taxon>
    </lineage>
</organism>
<sequence>MASEELWLHGAVADELQDLVLESADVEDFLRELSRFAADTLSRPGRPVVCGVTVTRRKKPAATAASDPEAFAMDEIQNAAGDGPCLAAMRDLKTVYVRDLARDRQWTTFSEAAARRGYLSILGVPVELEDQTRAALNLYAEDASAFSPDDILQAESFARQASKALRLALRIGGLHDARDDLIAAMASRTVIDMAIGAIMAQSRCSPEKAFALLKDASNTRNTKLRDVARSVIESIGGTADMPTRFDV</sequence>
<dbReference type="InterPro" id="IPR036388">
    <property type="entry name" value="WH-like_DNA-bd_sf"/>
</dbReference>
<dbReference type="AlphaFoldDB" id="A0A495FLK0"/>
<name>A0A495FLK0_9MICC</name>
<dbReference type="PIRSF" id="PIRSF036625">
    <property type="entry name" value="GAF_ANTAR"/>
    <property type="match status" value="1"/>
</dbReference>
<dbReference type="SUPFAM" id="SSF52172">
    <property type="entry name" value="CheY-like"/>
    <property type="match status" value="1"/>
</dbReference>
<dbReference type="Gene3D" id="1.10.10.10">
    <property type="entry name" value="Winged helix-like DNA-binding domain superfamily/Winged helix DNA-binding domain"/>
    <property type="match status" value="1"/>
</dbReference>
<evidence type="ECO:0000256" key="4">
    <source>
        <dbReference type="ARBA" id="ARBA00023163"/>
    </source>
</evidence>
<evidence type="ECO:0000313" key="7">
    <source>
        <dbReference type="Proteomes" id="UP000276055"/>
    </source>
</evidence>
<dbReference type="OrthoDB" id="3820533at2"/>
<dbReference type="Proteomes" id="UP000276055">
    <property type="component" value="Unassembled WGS sequence"/>
</dbReference>
<dbReference type="EMBL" id="RBIR01000001">
    <property type="protein sequence ID" value="RKR30134.1"/>
    <property type="molecule type" value="Genomic_DNA"/>
</dbReference>
<proteinExistence type="predicted"/>
<dbReference type="GO" id="GO:0003723">
    <property type="term" value="F:RNA binding"/>
    <property type="evidence" value="ECO:0007669"/>
    <property type="project" value="InterPro"/>
</dbReference>
<dbReference type="InterPro" id="IPR012074">
    <property type="entry name" value="GAF_ANTAR"/>
</dbReference>
<evidence type="ECO:0000256" key="3">
    <source>
        <dbReference type="ARBA" id="ARBA00023015"/>
    </source>
</evidence>
<dbReference type="Pfam" id="PF13185">
    <property type="entry name" value="GAF_2"/>
    <property type="match status" value="1"/>
</dbReference>
<accession>A0A495FLK0</accession>
<evidence type="ECO:0000256" key="2">
    <source>
        <dbReference type="ARBA" id="ARBA00022777"/>
    </source>
</evidence>
<evidence type="ECO:0000313" key="6">
    <source>
        <dbReference type="EMBL" id="RKR30134.1"/>
    </source>
</evidence>
<reference evidence="6 7" key="1">
    <citation type="submission" date="2018-10" db="EMBL/GenBank/DDBJ databases">
        <title>Genomic Encyclopedia of Type Strains, Phase IV (KMG-IV): sequencing the most valuable type-strain genomes for metagenomic binning, comparative biology and taxonomic classification.</title>
        <authorList>
            <person name="Goeker M."/>
        </authorList>
    </citation>
    <scope>NUCLEOTIDE SEQUENCE [LARGE SCALE GENOMIC DNA]</scope>
    <source>
        <strain evidence="6 7">DSM 25586</strain>
    </source>
</reference>